<evidence type="ECO:0000313" key="1">
    <source>
        <dbReference type="EMBL" id="GMH29524.1"/>
    </source>
</evidence>
<name>A0AAD3TI54_NEPGR</name>
<comment type="caution">
    <text evidence="1">The sequence shown here is derived from an EMBL/GenBank/DDBJ whole genome shotgun (WGS) entry which is preliminary data.</text>
</comment>
<organism evidence="1 2">
    <name type="scientific">Nepenthes gracilis</name>
    <name type="common">Slender pitcher plant</name>
    <dbReference type="NCBI Taxonomy" id="150966"/>
    <lineage>
        <taxon>Eukaryota</taxon>
        <taxon>Viridiplantae</taxon>
        <taxon>Streptophyta</taxon>
        <taxon>Embryophyta</taxon>
        <taxon>Tracheophyta</taxon>
        <taxon>Spermatophyta</taxon>
        <taxon>Magnoliopsida</taxon>
        <taxon>eudicotyledons</taxon>
        <taxon>Gunneridae</taxon>
        <taxon>Pentapetalae</taxon>
        <taxon>Caryophyllales</taxon>
        <taxon>Nepenthaceae</taxon>
        <taxon>Nepenthes</taxon>
    </lineage>
</organism>
<protein>
    <submittedName>
        <fullName evidence="1">Uncharacterized protein</fullName>
    </submittedName>
</protein>
<sequence>MPLSLGPSDDATWMAIAELSADETVGNQSSQILIEGFISSQSLHTSATTPLSKAESHFTATAAYHPAASLSNSSVAKAERATQHQLIKEKTKAAKTCKEFHSRIASRQNTSEAKHYQKL</sequence>
<dbReference type="Proteomes" id="UP001279734">
    <property type="component" value="Unassembled WGS sequence"/>
</dbReference>
<proteinExistence type="predicted"/>
<keyword evidence="2" id="KW-1185">Reference proteome</keyword>
<evidence type="ECO:0000313" key="2">
    <source>
        <dbReference type="Proteomes" id="UP001279734"/>
    </source>
</evidence>
<reference evidence="1" key="1">
    <citation type="submission" date="2023-05" db="EMBL/GenBank/DDBJ databases">
        <title>Nepenthes gracilis genome sequencing.</title>
        <authorList>
            <person name="Fukushima K."/>
        </authorList>
    </citation>
    <scope>NUCLEOTIDE SEQUENCE</scope>
    <source>
        <strain evidence="1">SING2019-196</strain>
    </source>
</reference>
<accession>A0AAD3TI54</accession>
<dbReference type="EMBL" id="BSYO01000036">
    <property type="protein sequence ID" value="GMH29524.1"/>
    <property type="molecule type" value="Genomic_DNA"/>
</dbReference>
<gene>
    <name evidence="1" type="ORF">Nepgr_031367</name>
</gene>
<dbReference type="AlphaFoldDB" id="A0AAD3TI54"/>